<dbReference type="InterPro" id="IPR010998">
    <property type="entry name" value="Integrase_recombinase_N"/>
</dbReference>
<evidence type="ECO:0000256" key="1">
    <source>
        <dbReference type="ARBA" id="ARBA00008857"/>
    </source>
</evidence>
<reference evidence="9" key="1">
    <citation type="submission" date="2020-04" db="EMBL/GenBank/DDBJ databases">
        <authorList>
            <person name="Chiriac C."/>
            <person name="Salcher M."/>
            <person name="Ghai R."/>
            <person name="Kavagutti S V."/>
        </authorList>
    </citation>
    <scope>NUCLEOTIDE SEQUENCE</scope>
</reference>
<dbReference type="GO" id="GO:0006310">
    <property type="term" value="P:DNA recombination"/>
    <property type="evidence" value="ECO:0007669"/>
    <property type="project" value="UniProtKB-KW"/>
</dbReference>
<dbReference type="GO" id="GO:0016740">
    <property type="term" value="F:transferase activity"/>
    <property type="evidence" value="ECO:0007669"/>
    <property type="project" value="UniProtKB-KW"/>
</dbReference>
<dbReference type="InterPro" id="IPR013762">
    <property type="entry name" value="Integrase-like_cat_sf"/>
</dbReference>
<organism evidence="9">
    <name type="scientific">uncultured Caudovirales phage</name>
    <dbReference type="NCBI Taxonomy" id="2100421"/>
    <lineage>
        <taxon>Viruses</taxon>
        <taxon>Duplodnaviria</taxon>
        <taxon>Heunggongvirae</taxon>
        <taxon>Uroviricota</taxon>
        <taxon>Caudoviricetes</taxon>
        <taxon>Peduoviridae</taxon>
        <taxon>Maltschvirus</taxon>
        <taxon>Maltschvirus maltsch</taxon>
    </lineage>
</organism>
<keyword evidence="7" id="KW-1160">Virus entry into host cell</keyword>
<dbReference type="GO" id="GO:0044826">
    <property type="term" value="P:viral genome integration into host DNA"/>
    <property type="evidence" value="ECO:0007669"/>
    <property type="project" value="UniProtKB-KW"/>
</dbReference>
<proteinExistence type="inferred from homology"/>
<dbReference type="InterPro" id="IPR002104">
    <property type="entry name" value="Integrase_catalytic"/>
</dbReference>
<dbReference type="Pfam" id="PF00589">
    <property type="entry name" value="Phage_integrase"/>
    <property type="match status" value="1"/>
</dbReference>
<evidence type="ECO:0000313" key="9">
    <source>
        <dbReference type="EMBL" id="CAB4135903.1"/>
    </source>
</evidence>
<keyword evidence="4" id="KW-0378">Hydrolase</keyword>
<dbReference type="GO" id="GO:0075713">
    <property type="term" value="P:establishment of integrated proviral latency"/>
    <property type="evidence" value="ECO:0007669"/>
    <property type="project" value="UniProtKB-KW"/>
</dbReference>
<dbReference type="GO" id="GO:0016787">
    <property type="term" value="F:hydrolase activity"/>
    <property type="evidence" value="ECO:0007669"/>
    <property type="project" value="UniProtKB-KW"/>
</dbReference>
<evidence type="ECO:0000256" key="2">
    <source>
        <dbReference type="ARBA" id="ARBA00016082"/>
    </source>
</evidence>
<protein>
    <recommendedName>
        <fullName evidence="2">Integrase</fullName>
    </recommendedName>
</protein>
<dbReference type="GO" id="GO:0015074">
    <property type="term" value="P:DNA integration"/>
    <property type="evidence" value="ECO:0007669"/>
    <property type="project" value="InterPro"/>
</dbReference>
<dbReference type="Gene3D" id="1.10.443.10">
    <property type="entry name" value="Intergrase catalytic core"/>
    <property type="match status" value="1"/>
</dbReference>
<evidence type="ECO:0000256" key="5">
    <source>
        <dbReference type="ARBA" id="ARBA00023125"/>
    </source>
</evidence>
<dbReference type="InterPro" id="IPR050090">
    <property type="entry name" value="Tyrosine_recombinase_XerCD"/>
</dbReference>
<name>A0A6J5LRT0_9CAUD</name>
<keyword evidence="5" id="KW-0238">DNA-binding</keyword>
<dbReference type="PANTHER" id="PTHR30349:SF41">
    <property type="entry name" value="INTEGRASE_RECOMBINASE PROTEIN MJ0367-RELATED"/>
    <property type="match status" value="1"/>
</dbReference>
<evidence type="ECO:0000256" key="7">
    <source>
        <dbReference type="ARBA" id="ARBA00023195"/>
    </source>
</evidence>
<keyword evidence="3" id="KW-0808">Transferase</keyword>
<dbReference type="SUPFAM" id="SSF56349">
    <property type="entry name" value="DNA breaking-rejoining enzymes"/>
    <property type="match status" value="1"/>
</dbReference>
<accession>A0A6J5LRT0</accession>
<keyword evidence="6" id="KW-0233">DNA recombination</keyword>
<dbReference type="PANTHER" id="PTHR30349">
    <property type="entry name" value="PHAGE INTEGRASE-RELATED"/>
    <property type="match status" value="1"/>
</dbReference>
<gene>
    <name evidence="9" type="ORF">UFOVP300_7</name>
</gene>
<evidence type="ECO:0000259" key="8">
    <source>
        <dbReference type="PROSITE" id="PS51898"/>
    </source>
</evidence>
<dbReference type="InterPro" id="IPR011010">
    <property type="entry name" value="DNA_brk_join_enz"/>
</dbReference>
<dbReference type="PROSITE" id="PS51898">
    <property type="entry name" value="TYR_RECOMBINASE"/>
    <property type="match status" value="1"/>
</dbReference>
<keyword evidence="7" id="KW-0229">DNA integration</keyword>
<feature type="domain" description="Tyr recombinase" evidence="8">
    <location>
        <begin position="160"/>
        <end position="329"/>
    </location>
</feature>
<dbReference type="EMBL" id="LR796307">
    <property type="protein sequence ID" value="CAB4135903.1"/>
    <property type="molecule type" value="Genomic_DNA"/>
</dbReference>
<evidence type="ECO:0000256" key="4">
    <source>
        <dbReference type="ARBA" id="ARBA00022801"/>
    </source>
</evidence>
<evidence type="ECO:0000256" key="3">
    <source>
        <dbReference type="ARBA" id="ARBA00022679"/>
    </source>
</evidence>
<comment type="similarity">
    <text evidence="1">Belongs to the 'phage' integrase family.</text>
</comment>
<sequence length="330" mass="38003">MTHQVTFDKTRRTSPWKLDIPAKVAGRRLRYFYQTEGQAWSDAPRILKQLQKGGLDSLEEKDGPSLAGAAKIFIPLFLNKSKSHREKVEKVCGWLSRDLRCPLNAVTPMMMVEWFGKLKGSDTQRATVYRYVRLFFNWTVKMDMLDKSPFRAVDCPKPRSRKDILDADEMRALLDAEMSDLMRASILLGGFAGLRSIEVQRMNWEDIDVKAGQVYVRPEVSKQHDGMMDRIVDFTEPMTKRKKFFNGKKGRIVPGSARAFYEERRRLAAQLGWDGFPENSLRHSFATYHLAKCKSPNLTAFQMGHSNSAMVQRVYAVPAARADEKAWWRI</sequence>
<evidence type="ECO:0000256" key="6">
    <source>
        <dbReference type="ARBA" id="ARBA00023172"/>
    </source>
</evidence>
<keyword evidence="7" id="KW-1179">Viral genome integration</keyword>
<dbReference type="GO" id="GO:0003677">
    <property type="term" value="F:DNA binding"/>
    <property type="evidence" value="ECO:0007669"/>
    <property type="project" value="UniProtKB-KW"/>
</dbReference>
<dbReference type="Gene3D" id="1.10.150.130">
    <property type="match status" value="1"/>
</dbReference>